<proteinExistence type="predicted"/>
<feature type="compositionally biased region" description="Gly residues" evidence="1">
    <location>
        <begin position="370"/>
        <end position="385"/>
    </location>
</feature>
<protein>
    <submittedName>
        <fullName evidence="2">Uncharacterized protein</fullName>
    </submittedName>
</protein>
<gene>
    <name evidence="2" type="ORF">TSOC_011699</name>
</gene>
<evidence type="ECO:0000313" key="3">
    <source>
        <dbReference type="Proteomes" id="UP000236333"/>
    </source>
</evidence>
<feature type="compositionally biased region" description="Low complexity" evidence="1">
    <location>
        <begin position="176"/>
        <end position="196"/>
    </location>
</feature>
<feature type="region of interest" description="Disordered" evidence="1">
    <location>
        <begin position="528"/>
        <end position="557"/>
    </location>
</feature>
<comment type="caution">
    <text evidence="2">The sequence shown here is derived from an EMBL/GenBank/DDBJ whole genome shotgun (WGS) entry which is preliminary data.</text>
</comment>
<feature type="region of interest" description="Disordered" evidence="1">
    <location>
        <begin position="367"/>
        <end position="395"/>
    </location>
</feature>
<evidence type="ECO:0000313" key="2">
    <source>
        <dbReference type="EMBL" id="PNH02332.1"/>
    </source>
</evidence>
<name>A0A2J7ZQ06_9CHLO</name>
<evidence type="ECO:0000256" key="1">
    <source>
        <dbReference type="SAM" id="MobiDB-lite"/>
    </source>
</evidence>
<reference evidence="2 3" key="1">
    <citation type="journal article" date="2017" name="Mol. Biol. Evol.">
        <title>The 4-celled Tetrabaena socialis nuclear genome reveals the essential components for genetic control of cell number at the origin of multicellularity in the volvocine lineage.</title>
        <authorList>
            <person name="Featherston J."/>
            <person name="Arakaki Y."/>
            <person name="Hanschen E.R."/>
            <person name="Ferris P.J."/>
            <person name="Michod R.E."/>
            <person name="Olson B.J.S.C."/>
            <person name="Nozaki H."/>
            <person name="Durand P.M."/>
        </authorList>
    </citation>
    <scope>NUCLEOTIDE SEQUENCE [LARGE SCALE GENOMIC DNA]</scope>
    <source>
        <strain evidence="2 3">NIES-571</strain>
    </source>
</reference>
<organism evidence="2 3">
    <name type="scientific">Tetrabaena socialis</name>
    <dbReference type="NCBI Taxonomy" id="47790"/>
    <lineage>
        <taxon>Eukaryota</taxon>
        <taxon>Viridiplantae</taxon>
        <taxon>Chlorophyta</taxon>
        <taxon>core chlorophytes</taxon>
        <taxon>Chlorophyceae</taxon>
        <taxon>CS clade</taxon>
        <taxon>Chlamydomonadales</taxon>
        <taxon>Tetrabaenaceae</taxon>
        <taxon>Tetrabaena</taxon>
    </lineage>
</organism>
<feature type="compositionally biased region" description="Basic and acidic residues" evidence="1">
    <location>
        <begin position="386"/>
        <end position="395"/>
    </location>
</feature>
<dbReference type="Proteomes" id="UP000236333">
    <property type="component" value="Unassembled WGS sequence"/>
</dbReference>
<feature type="compositionally biased region" description="Gly residues" evidence="1">
    <location>
        <begin position="548"/>
        <end position="557"/>
    </location>
</feature>
<accession>A0A2J7ZQ06</accession>
<dbReference type="OrthoDB" id="10685916at2759"/>
<feature type="region of interest" description="Disordered" evidence="1">
    <location>
        <begin position="76"/>
        <end position="162"/>
    </location>
</feature>
<feature type="region of interest" description="Disordered" evidence="1">
    <location>
        <begin position="176"/>
        <end position="291"/>
    </location>
</feature>
<dbReference type="EMBL" id="PGGS01000675">
    <property type="protein sequence ID" value="PNH02332.1"/>
    <property type="molecule type" value="Genomic_DNA"/>
</dbReference>
<sequence>MARLSLLVEGRQAYYHAPEQAHTSYGGPYRSAGKYYGDPQGANLMQLEAWDGEPHEAYVQDAQAYVKRVADFEPLPLPRKRPTAAPGQDAPRVPTEGAAGSGPGGPSPAGRQGEQRYGPAAPPADGGPVPQRAEADEQAEAESYCVDEPRTEAPAAPSDPRLQVAAEALQLLSTTAPTTAAAAAPAAATMEALAAPEWQWGQGNRDGSDNGGELTDSDWGKDSSDEPEPEDELEGWQGPLVDDGSELEEGPPPSLVSSSSDDEADAESVATEDGMGEVPYPTPKGLTAATGPLEARALEALQALTMAAEGAADPGIPLDPMVYAGGGGTERTLDNHLVAARILGSRAQQERGAEGIKNGNVDGLSRLGHLIGGGDPARPPGSGGPGDDHADAKEPPLVEEGGYAELCHLQEGWADAQEVQILLSDGVTDAYRGAWIPPDPPRAREATGAAAPALVRAEDVASGREQAGGILDTLVGGQAWDAGPSALPRVLDPGTDMEEEEMLARRQPLRSRRAVQMSGTLHVALLEATEERRPPGEPSGGSAEAGPSAGGTLGGLGAPMVPARVPLGPLGVVPAAKPSSRADLDPWRDSALLEYLRTGKLPLDGTKSGEDNLREMTRLRKRARGYRLRGDKLFKRASAPHAGGDCGKGGC</sequence>
<dbReference type="AlphaFoldDB" id="A0A2J7ZQ06"/>
<feature type="compositionally biased region" description="Acidic residues" evidence="1">
    <location>
        <begin position="225"/>
        <end position="234"/>
    </location>
</feature>
<keyword evidence="3" id="KW-1185">Reference proteome</keyword>